<organism evidence="1 2">
    <name type="scientific">Apodemus speciosus</name>
    <name type="common">Large Japanese field mouse</name>
    <dbReference type="NCBI Taxonomy" id="105296"/>
    <lineage>
        <taxon>Eukaryota</taxon>
        <taxon>Metazoa</taxon>
        <taxon>Chordata</taxon>
        <taxon>Craniata</taxon>
        <taxon>Vertebrata</taxon>
        <taxon>Euteleostomi</taxon>
        <taxon>Mammalia</taxon>
        <taxon>Eutheria</taxon>
        <taxon>Euarchontoglires</taxon>
        <taxon>Glires</taxon>
        <taxon>Rodentia</taxon>
        <taxon>Myomorpha</taxon>
        <taxon>Muroidea</taxon>
        <taxon>Muridae</taxon>
        <taxon>Murinae</taxon>
        <taxon>Apodemus</taxon>
    </lineage>
</organism>
<dbReference type="EMBL" id="BAAFST010000007">
    <property type="protein sequence ID" value="GAB1291509.1"/>
    <property type="molecule type" value="Genomic_DNA"/>
</dbReference>
<evidence type="ECO:0000313" key="2">
    <source>
        <dbReference type="Proteomes" id="UP001623349"/>
    </source>
</evidence>
<name>A0ABQ0EWU4_APOSI</name>
<proteinExistence type="predicted"/>
<sequence>MAPNHLSVREMREDEKPLVLEMLKTRKTVWPSTP</sequence>
<dbReference type="Proteomes" id="UP001623349">
    <property type="component" value="Unassembled WGS sequence"/>
</dbReference>
<protein>
    <submittedName>
        <fullName evidence="1">Probable N-acetyltransferase 14</fullName>
    </submittedName>
</protein>
<keyword evidence="2" id="KW-1185">Reference proteome</keyword>
<reference evidence="1 2" key="1">
    <citation type="submission" date="2024-08" db="EMBL/GenBank/DDBJ databases">
        <title>The draft genome of Apodemus speciosus.</title>
        <authorList>
            <person name="Nabeshima K."/>
            <person name="Suzuki S."/>
            <person name="Onuma M."/>
        </authorList>
    </citation>
    <scope>NUCLEOTIDE SEQUENCE [LARGE SCALE GENOMIC DNA]</scope>
    <source>
        <strain evidence="1">IB14-021</strain>
    </source>
</reference>
<evidence type="ECO:0000313" key="1">
    <source>
        <dbReference type="EMBL" id="GAB1291509.1"/>
    </source>
</evidence>
<accession>A0ABQ0EWU4</accession>
<gene>
    <name evidence="1" type="ORF">APTSU1_000673900</name>
</gene>
<comment type="caution">
    <text evidence="1">The sequence shown here is derived from an EMBL/GenBank/DDBJ whole genome shotgun (WGS) entry which is preliminary data.</text>
</comment>